<comment type="caution">
    <text evidence="1">The sequence shown here is derived from an EMBL/GenBank/DDBJ whole genome shotgun (WGS) entry which is preliminary data.</text>
</comment>
<dbReference type="OrthoDB" id="597091at2"/>
<accession>A0A4Q5LRA6</accession>
<dbReference type="Pfam" id="PF16248">
    <property type="entry name" value="DUF4905"/>
    <property type="match status" value="1"/>
</dbReference>
<name>A0A4Q5LRA6_9SPHI</name>
<reference evidence="1 2" key="1">
    <citation type="submission" date="2019-02" db="EMBL/GenBank/DDBJ databases">
        <title>Bacterial novel species Mucilaginibacter sp. 17JY9-4 isolated from soil.</title>
        <authorList>
            <person name="Jung H.-Y."/>
        </authorList>
    </citation>
    <scope>NUCLEOTIDE SEQUENCE [LARGE SCALE GENOMIC DNA]</scope>
    <source>
        <strain evidence="1 2">17JY9-4</strain>
    </source>
</reference>
<keyword evidence="2" id="KW-1185">Reference proteome</keyword>
<evidence type="ECO:0000313" key="2">
    <source>
        <dbReference type="Proteomes" id="UP000293331"/>
    </source>
</evidence>
<dbReference type="AlphaFoldDB" id="A0A4Q5LRA6"/>
<dbReference type="Proteomes" id="UP000293331">
    <property type="component" value="Unassembled WGS sequence"/>
</dbReference>
<proteinExistence type="predicted"/>
<organism evidence="1 2">
    <name type="scientific">Mucilaginibacter terrigena</name>
    <dbReference type="NCBI Taxonomy" id="2492395"/>
    <lineage>
        <taxon>Bacteria</taxon>
        <taxon>Pseudomonadati</taxon>
        <taxon>Bacteroidota</taxon>
        <taxon>Sphingobacteriia</taxon>
        <taxon>Sphingobacteriales</taxon>
        <taxon>Sphingobacteriaceae</taxon>
        <taxon>Mucilaginibacter</taxon>
    </lineage>
</organism>
<sequence>MTMLQPFVSQTLNGAVWRLQIDGETDIMCIEIRNEKDRQTSFAAVNLASGQVYFTSLTLPERWLTGIENIYNGVLLLHYYKHETSPEHKSIIAVDATTSTELWSNYSLAFNHLSTNGPVAYNPGIQPKKLLLIDVLSGQTIRPYNTTLDKPLDNYIVIPEMIPAAQLIPGTLPEEPYGNMVHYLNHNSYRIVSLHTFKNGALQQHLYIMDGSNVVYHDLLNQDIQKLQPEAFVLHKNALIYIKNRTEIKVLKL</sequence>
<dbReference type="InterPro" id="IPR032595">
    <property type="entry name" value="DUF4905"/>
</dbReference>
<gene>
    <name evidence="1" type="ORF">EWM62_00545</name>
</gene>
<protein>
    <submittedName>
        <fullName evidence="1">DUF4905 domain-containing protein</fullName>
    </submittedName>
</protein>
<dbReference type="EMBL" id="SEWG01000001">
    <property type="protein sequence ID" value="RYU91964.1"/>
    <property type="molecule type" value="Genomic_DNA"/>
</dbReference>
<evidence type="ECO:0000313" key="1">
    <source>
        <dbReference type="EMBL" id="RYU91964.1"/>
    </source>
</evidence>